<dbReference type="Gene3D" id="3.90.550.10">
    <property type="entry name" value="Spore Coat Polysaccharide Biosynthesis Protein SpsA, Chain A"/>
    <property type="match status" value="1"/>
</dbReference>
<dbReference type="SUPFAM" id="SSF53448">
    <property type="entry name" value="Nucleotide-diphospho-sugar transferases"/>
    <property type="match status" value="1"/>
</dbReference>
<dbReference type="EMBL" id="LLKB01000006">
    <property type="protein sequence ID" value="KQC84318.1"/>
    <property type="molecule type" value="Genomic_DNA"/>
</dbReference>
<proteinExistence type="predicted"/>
<reference evidence="2 3" key="1">
    <citation type="submission" date="2015-10" db="EMBL/GenBank/DDBJ databases">
        <title>Butyribacter intestini gen. nov., sp. nov., a butyric acid-producing bacterium of the family Lachnospiraceae isolated from the human faeces.</title>
        <authorList>
            <person name="Zou Y."/>
            <person name="Xue W."/>
            <person name="Luo G."/>
            <person name="Lv M."/>
        </authorList>
    </citation>
    <scope>NUCLEOTIDE SEQUENCE [LARGE SCALE GENOMIC DNA]</scope>
    <source>
        <strain evidence="2 3">TF01-11</strain>
    </source>
</reference>
<dbReference type="GO" id="GO:0008781">
    <property type="term" value="F:N-acylneuraminate cytidylyltransferase activity"/>
    <property type="evidence" value="ECO:0007669"/>
    <property type="project" value="TreeGrafter"/>
</dbReference>
<gene>
    <name evidence="2" type="ORF">APZ18_13500</name>
</gene>
<dbReference type="Pfam" id="PF02348">
    <property type="entry name" value="CTP_transf_3"/>
    <property type="match status" value="1"/>
</dbReference>
<evidence type="ECO:0000313" key="3">
    <source>
        <dbReference type="Proteomes" id="UP000050833"/>
    </source>
</evidence>
<sequence>MKKSIQYLDNIIRAVSENIYYKKNKLFDKTDRICEYVSEELQKLVVFFKEINDEKLQQQFMELREKNDVYGGEFLKIVCKIKEYILSKYKTDASLYCTKNLDLLFKTDKKLYKYVIDSRLSCGSEERKYQIEWNRIFDISMIIEKEKREKINICSFGNPWQEALLYVHSINDNADVCIIFGFGLGYHIQEMAAMYPNMEIYVLENDIEQIRTAINYRNMTDILANRRIHIIYCNEILEYAGNLERITQKYDGYIIDCKMWMPSVKAIENNELKELLEQYNISFFSMEYFKNDLIRNFDNNISLNDDNIDDIRKNVIGKNVILIAAGPSLENELVSLKDVLESNERQNICVICVGKISRKLLENKIKPDYIAVTDAKDSTRWQISGIEDCGIPLLYLSTAASNVVSSYTGKRYIAYQNGFEKAEKMAEIKKNTLFDTGGSVATFVIDVAIRFKCKSLICVGLDLGYAGESSHALGVGKKIVDKNRLKKVEAVGGEVIYTNKNLDLYRKWIEKRVLNEKNINMINASHGARINGMEEKSIKDIFRKKYEVLAVIPARSGSKSVKDKNIRLIAGKPMIAYSIEHALKSPSINRVIVSTDSEVYANISKEYGAEVPFLRPDEYATDTALDIDVFKHALSYLKEEENYVPDIVVQLRPTYPIRDIQDIENMIKYLIEHPDVDSVRCVAPAKEIPYKMWFMDQDGLLEPIMKDIPECYNMPRQQLPKVYYQNACIDVFRTTVVTEKDSMTGDVIAGYQMNENYDIDTEEDFIRASESIKRGL</sequence>
<feature type="domain" description="6-hydroxymethylpterin diphosphokinase MptE-like" evidence="1">
    <location>
        <begin position="294"/>
        <end position="466"/>
    </location>
</feature>
<dbReference type="CDD" id="cd02513">
    <property type="entry name" value="CMP-NeuAc_Synthase"/>
    <property type="match status" value="1"/>
</dbReference>
<evidence type="ECO:0000259" key="1">
    <source>
        <dbReference type="Pfam" id="PF01973"/>
    </source>
</evidence>
<dbReference type="Proteomes" id="UP000050833">
    <property type="component" value="Unassembled WGS sequence"/>
</dbReference>
<name>A0AAW3JQG6_9FIRM</name>
<keyword evidence="3" id="KW-1185">Reference proteome</keyword>
<evidence type="ECO:0000313" key="2">
    <source>
        <dbReference type="EMBL" id="KQC84318.1"/>
    </source>
</evidence>
<protein>
    <recommendedName>
        <fullName evidence="1">6-hydroxymethylpterin diphosphokinase MptE-like domain-containing protein</fullName>
    </recommendedName>
</protein>
<dbReference type="InterPro" id="IPR050793">
    <property type="entry name" value="CMP-NeuNAc_synthase"/>
</dbReference>
<dbReference type="PANTHER" id="PTHR21485">
    <property type="entry name" value="HAD SUPERFAMILY MEMBERS CMAS AND KDSC"/>
    <property type="match status" value="1"/>
</dbReference>
<accession>A0AAW3JQG6</accession>
<comment type="caution">
    <text evidence="2">The sequence shown here is derived from an EMBL/GenBank/DDBJ whole genome shotgun (WGS) entry which is preliminary data.</text>
</comment>
<dbReference type="SUPFAM" id="SSF53335">
    <property type="entry name" value="S-adenosyl-L-methionine-dependent methyltransferases"/>
    <property type="match status" value="1"/>
</dbReference>
<dbReference type="PANTHER" id="PTHR21485:SF6">
    <property type="entry name" value="N-ACYLNEURAMINATE CYTIDYLYLTRANSFERASE-RELATED"/>
    <property type="match status" value="1"/>
</dbReference>
<dbReference type="InterPro" id="IPR003329">
    <property type="entry name" value="Cytidylyl_trans"/>
</dbReference>
<dbReference type="Pfam" id="PF01973">
    <property type="entry name" value="MptE-like"/>
    <property type="match status" value="1"/>
</dbReference>
<organism evidence="2 3">
    <name type="scientific">Butyribacter intestini</name>
    <dbReference type="NCBI Taxonomy" id="1703332"/>
    <lineage>
        <taxon>Bacteria</taxon>
        <taxon>Bacillati</taxon>
        <taxon>Bacillota</taxon>
        <taxon>Clostridia</taxon>
        <taxon>Lachnospirales</taxon>
        <taxon>Lachnospiraceae</taxon>
        <taxon>Butyribacter</taxon>
    </lineage>
</organism>
<dbReference type="InterPro" id="IPR029063">
    <property type="entry name" value="SAM-dependent_MTases_sf"/>
</dbReference>
<dbReference type="AlphaFoldDB" id="A0AAW3JQG6"/>
<dbReference type="InterPro" id="IPR029044">
    <property type="entry name" value="Nucleotide-diphossugar_trans"/>
</dbReference>
<dbReference type="InterPro" id="IPR002826">
    <property type="entry name" value="MptE-like"/>
</dbReference>
<dbReference type="RefSeq" id="WP_055945852.1">
    <property type="nucleotide sequence ID" value="NZ_DBGDCA010000145.1"/>
</dbReference>